<evidence type="ECO:0008006" key="3">
    <source>
        <dbReference type="Google" id="ProtNLM"/>
    </source>
</evidence>
<gene>
    <name evidence="1" type="ORF">RCL2_001463200</name>
</gene>
<dbReference type="Proteomes" id="UP000615446">
    <property type="component" value="Unassembled WGS sequence"/>
</dbReference>
<sequence>MRRISQIASHELLHEELLELVQDYLIKKRSRWICGNSAIILSAVIKFDSCRKLQDYCFEVICDDPLPFLSSKAFPLTNKDVFFCLLQRDDLSIEETIVWDYLLEWGIEQTPGLGNENSDRTKWNDDENYETLKLILNQFIPLVRFLEVSHTDFFHKVCPYKNIIPISIYEEIERFHYKNVLPTIPAFPPRIGSIFKINIIKSKLTNIIINWIGRKHAMRNRTKNDSLYKFNLVYQVIGLVMNHLKRNVKVEWRV</sequence>
<protein>
    <recommendedName>
        <fullName evidence="3">BACK domain-containing protein</fullName>
    </recommendedName>
</protein>
<organism evidence="1 2">
    <name type="scientific">Rhizophagus clarus</name>
    <dbReference type="NCBI Taxonomy" id="94130"/>
    <lineage>
        <taxon>Eukaryota</taxon>
        <taxon>Fungi</taxon>
        <taxon>Fungi incertae sedis</taxon>
        <taxon>Mucoromycota</taxon>
        <taxon>Glomeromycotina</taxon>
        <taxon>Glomeromycetes</taxon>
        <taxon>Glomerales</taxon>
        <taxon>Glomeraceae</taxon>
        <taxon>Rhizophagus</taxon>
    </lineage>
</organism>
<name>A0A8H3LK33_9GLOM</name>
<proteinExistence type="predicted"/>
<reference evidence="1" key="1">
    <citation type="submission" date="2019-10" db="EMBL/GenBank/DDBJ databases">
        <title>Conservation and host-specific expression of non-tandemly repeated heterogenous ribosome RNA gene in arbuscular mycorrhizal fungi.</title>
        <authorList>
            <person name="Maeda T."/>
            <person name="Kobayashi Y."/>
            <person name="Nakagawa T."/>
            <person name="Ezawa T."/>
            <person name="Yamaguchi K."/>
            <person name="Bino T."/>
            <person name="Nishimoto Y."/>
            <person name="Shigenobu S."/>
            <person name="Kawaguchi M."/>
        </authorList>
    </citation>
    <scope>NUCLEOTIDE SEQUENCE</scope>
    <source>
        <strain evidence="1">HR1</strain>
    </source>
</reference>
<dbReference type="OrthoDB" id="6359816at2759"/>
<dbReference type="EMBL" id="BLAL01000169">
    <property type="protein sequence ID" value="GES87640.1"/>
    <property type="molecule type" value="Genomic_DNA"/>
</dbReference>
<dbReference type="AlphaFoldDB" id="A0A8H3LK33"/>
<accession>A0A8H3LK33</accession>
<dbReference type="Gene3D" id="1.25.40.420">
    <property type="match status" value="1"/>
</dbReference>
<evidence type="ECO:0000313" key="1">
    <source>
        <dbReference type="EMBL" id="GES87640.1"/>
    </source>
</evidence>
<evidence type="ECO:0000313" key="2">
    <source>
        <dbReference type="Proteomes" id="UP000615446"/>
    </source>
</evidence>
<comment type="caution">
    <text evidence="1">The sequence shown here is derived from an EMBL/GenBank/DDBJ whole genome shotgun (WGS) entry which is preliminary data.</text>
</comment>